<evidence type="ECO:0000313" key="2">
    <source>
        <dbReference type="EMBL" id="AUZ86875.1"/>
    </source>
</evidence>
<dbReference type="PROSITE" id="PS51186">
    <property type="entry name" value="GNAT"/>
    <property type="match status" value="1"/>
</dbReference>
<dbReference type="InterPro" id="IPR016181">
    <property type="entry name" value="Acyl_CoA_acyltransferase"/>
</dbReference>
<proteinExistence type="predicted"/>
<evidence type="ECO:0000259" key="1">
    <source>
        <dbReference type="PROSITE" id="PS51186"/>
    </source>
</evidence>
<dbReference type="SUPFAM" id="SSF55729">
    <property type="entry name" value="Acyl-CoA N-acyltransferases (Nat)"/>
    <property type="match status" value="1"/>
</dbReference>
<dbReference type="Gene3D" id="3.40.630.30">
    <property type="match status" value="1"/>
</dbReference>
<dbReference type="Pfam" id="PF00583">
    <property type="entry name" value="Acetyltransf_1"/>
    <property type="match status" value="1"/>
</dbReference>
<keyword evidence="2" id="KW-0808">Transferase</keyword>
<dbReference type="InterPro" id="IPR000182">
    <property type="entry name" value="GNAT_dom"/>
</dbReference>
<dbReference type="EMBL" id="CP024915">
    <property type="protein sequence ID" value="AUZ86875.1"/>
    <property type="molecule type" value="Genomic_DNA"/>
</dbReference>
<name>A0A2L0UCA0_9MICC</name>
<dbReference type="GO" id="GO:0016747">
    <property type="term" value="F:acyltransferase activity, transferring groups other than amino-acyl groups"/>
    <property type="evidence" value="ECO:0007669"/>
    <property type="project" value="InterPro"/>
</dbReference>
<dbReference type="CDD" id="cd04301">
    <property type="entry name" value="NAT_SF"/>
    <property type="match status" value="1"/>
</dbReference>
<dbReference type="Proteomes" id="UP000239187">
    <property type="component" value="Chromosome"/>
</dbReference>
<feature type="domain" description="N-acetyltransferase" evidence="1">
    <location>
        <begin position="3"/>
        <end position="149"/>
    </location>
</feature>
<dbReference type="AlphaFoldDB" id="A0A2L0UCA0"/>
<reference evidence="2 3" key="1">
    <citation type="submission" date="2017-11" db="EMBL/GenBank/DDBJ databases">
        <title>Draft genome of Arthrobacter agilis strain UMCV2, a plant growth-promoting rhizobacterium and biocontrol capacity of phytopathogenic fungi.</title>
        <authorList>
            <person name="Martinez-Camara R."/>
            <person name="Santoyo G."/>
            <person name="Moreno-Hagelsieb G."/>
            <person name="Valencia-Cantero E."/>
        </authorList>
    </citation>
    <scope>NUCLEOTIDE SEQUENCE [LARGE SCALE GENOMIC DNA]</scope>
    <source>
        <strain evidence="2 3">UMCV2</strain>
    </source>
</reference>
<organism evidence="2 3">
    <name type="scientific">Arthrobacter agilis</name>
    <dbReference type="NCBI Taxonomy" id="37921"/>
    <lineage>
        <taxon>Bacteria</taxon>
        <taxon>Bacillati</taxon>
        <taxon>Actinomycetota</taxon>
        <taxon>Actinomycetes</taxon>
        <taxon>Micrococcales</taxon>
        <taxon>Micrococcaceae</taxon>
        <taxon>Arthrobacter</taxon>
    </lineage>
</organism>
<dbReference type="RefSeq" id="WP_208740743.1">
    <property type="nucleotide sequence ID" value="NZ_CP024915.1"/>
</dbReference>
<gene>
    <name evidence="2" type="ORF">CVO76_03870</name>
</gene>
<sequence length="303" mass="31732">MALEYRAWQEGDDLELIQLWGGPESAAAEQFRGSFRTPSDSPWNRCITVVDQGIPVAAGCVYGAALHPDRLWCYIEVAEDHRRAGVGSTLLTMLQHEAAASPSGVTALRSKVTPGTTGAAFARATGFGTLQRSRLVVVGPGALAAPSFDDAAGPQLEEAATGSVELTRALATFYESVHAWDRADISLGRAQQLFLGDVSGAGGAIVLRDRPKADGGAIAAFAVSYTQARTDDPADVLLGYDTTLAPQEQQAAVATMIAMLVHQYPIQLEVDDSMEALVAVVEPLLATGAARLAGPETLVVATA</sequence>
<accession>A0A2L0UCA0</accession>
<protein>
    <submittedName>
        <fullName evidence="2">GNAT family N-acetyltransferase</fullName>
    </submittedName>
</protein>
<evidence type="ECO:0000313" key="3">
    <source>
        <dbReference type="Proteomes" id="UP000239187"/>
    </source>
</evidence>